<organism evidence="7 8">
    <name type="scientific">Qipengyuania profundimaris</name>
    <dbReference type="NCBI Taxonomy" id="3067652"/>
    <lineage>
        <taxon>Bacteria</taxon>
        <taxon>Pseudomonadati</taxon>
        <taxon>Pseudomonadota</taxon>
        <taxon>Alphaproteobacteria</taxon>
        <taxon>Sphingomonadales</taxon>
        <taxon>Erythrobacteraceae</taxon>
        <taxon>Qipengyuania</taxon>
    </lineage>
</organism>
<dbReference type="InterPro" id="IPR025657">
    <property type="entry name" value="RadC_JAB"/>
</dbReference>
<proteinExistence type="predicted"/>
<dbReference type="PROSITE" id="PS01302">
    <property type="entry name" value="UPF0758"/>
    <property type="match status" value="1"/>
</dbReference>
<comment type="caution">
    <text evidence="7">The sequence shown here is derived from an EMBL/GenBank/DDBJ whole genome shotgun (WGS) entry which is preliminary data.</text>
</comment>
<keyword evidence="2" id="KW-0479">Metal-binding</keyword>
<sequence length="203" mass="22266">MDPQSENWRHLTSLLVPLHPDPQDLARRLLRRFGSLAALTAASDEAVRSSALDGEAWPEAFLCIRKLMQEGMRERVLRSPLTKARAELEKYLIMAIGALRHERMVVFFGDTQGNLISEDVLAEGSDANLSISTRALAARAMCLDARYIVLAHNHPSGIAEPSAADIETTVAIATLCRQLGIVLLDHLIVTRTETASCADRGLL</sequence>
<dbReference type="InterPro" id="IPR020891">
    <property type="entry name" value="UPF0758_CS"/>
</dbReference>
<dbReference type="PANTHER" id="PTHR30471">
    <property type="entry name" value="DNA REPAIR PROTEIN RADC"/>
    <property type="match status" value="1"/>
</dbReference>
<evidence type="ECO:0000256" key="5">
    <source>
        <dbReference type="ARBA" id="ARBA00023049"/>
    </source>
</evidence>
<accession>A0ABT9HLT3</accession>
<evidence type="ECO:0000256" key="2">
    <source>
        <dbReference type="ARBA" id="ARBA00022723"/>
    </source>
</evidence>
<dbReference type="Proteomes" id="UP001240639">
    <property type="component" value="Unassembled WGS sequence"/>
</dbReference>
<evidence type="ECO:0000313" key="7">
    <source>
        <dbReference type="EMBL" id="MDP4574116.1"/>
    </source>
</evidence>
<protein>
    <submittedName>
        <fullName evidence="7">JAB domain-containing protein</fullName>
    </submittedName>
</protein>
<dbReference type="RefSeq" id="WP_305931563.1">
    <property type="nucleotide sequence ID" value="NZ_JAVAIM010000001.1"/>
</dbReference>
<dbReference type="SUPFAM" id="SSF102712">
    <property type="entry name" value="JAB1/MPN domain"/>
    <property type="match status" value="1"/>
</dbReference>
<dbReference type="EMBL" id="JAVAIM010000001">
    <property type="protein sequence ID" value="MDP4574116.1"/>
    <property type="molecule type" value="Genomic_DNA"/>
</dbReference>
<keyword evidence="1" id="KW-0645">Protease</keyword>
<evidence type="ECO:0000259" key="6">
    <source>
        <dbReference type="PROSITE" id="PS50249"/>
    </source>
</evidence>
<keyword evidence="8" id="KW-1185">Reference proteome</keyword>
<dbReference type="PANTHER" id="PTHR30471:SF3">
    <property type="entry name" value="UPF0758 PROTEIN YEES-RELATED"/>
    <property type="match status" value="1"/>
</dbReference>
<evidence type="ECO:0000313" key="8">
    <source>
        <dbReference type="Proteomes" id="UP001240639"/>
    </source>
</evidence>
<evidence type="ECO:0000256" key="4">
    <source>
        <dbReference type="ARBA" id="ARBA00022833"/>
    </source>
</evidence>
<dbReference type="InterPro" id="IPR001405">
    <property type="entry name" value="UPF0758"/>
</dbReference>
<evidence type="ECO:0000256" key="3">
    <source>
        <dbReference type="ARBA" id="ARBA00022801"/>
    </source>
</evidence>
<name>A0ABT9HLT3_9SPHN</name>
<reference evidence="7 8" key="1">
    <citation type="submission" date="2023-08" db="EMBL/GenBank/DDBJ databases">
        <title>genomic of G39.</title>
        <authorList>
            <person name="Wang Y."/>
        </authorList>
    </citation>
    <scope>NUCLEOTIDE SEQUENCE [LARGE SCALE GENOMIC DNA]</scope>
    <source>
        <strain evidence="7 8">G39</strain>
    </source>
</reference>
<dbReference type="Gene3D" id="3.40.140.10">
    <property type="entry name" value="Cytidine Deaminase, domain 2"/>
    <property type="match status" value="1"/>
</dbReference>
<gene>
    <name evidence="7" type="ORF">Q9K02_03045</name>
</gene>
<evidence type="ECO:0000256" key="1">
    <source>
        <dbReference type="ARBA" id="ARBA00022670"/>
    </source>
</evidence>
<keyword evidence="5" id="KW-0482">Metalloprotease</keyword>
<dbReference type="PROSITE" id="PS50249">
    <property type="entry name" value="MPN"/>
    <property type="match status" value="1"/>
</dbReference>
<feature type="domain" description="MPN" evidence="6">
    <location>
        <begin position="76"/>
        <end position="203"/>
    </location>
</feature>
<dbReference type="Pfam" id="PF04002">
    <property type="entry name" value="RadC"/>
    <property type="match status" value="1"/>
</dbReference>
<dbReference type="InterPro" id="IPR037518">
    <property type="entry name" value="MPN"/>
</dbReference>
<keyword evidence="4" id="KW-0862">Zinc</keyword>
<keyword evidence="3" id="KW-0378">Hydrolase</keyword>